<dbReference type="SUPFAM" id="SSF81321">
    <property type="entry name" value="Family A G protein-coupled receptor-like"/>
    <property type="match status" value="1"/>
</dbReference>
<dbReference type="EMBL" id="CAJNOI010000088">
    <property type="protein sequence ID" value="CAF1035981.1"/>
    <property type="molecule type" value="Genomic_DNA"/>
</dbReference>
<keyword evidence="9" id="KW-1185">Reference proteome</keyword>
<feature type="transmembrane region" description="Helical" evidence="5">
    <location>
        <begin position="232"/>
        <end position="250"/>
    </location>
</feature>
<evidence type="ECO:0000313" key="8">
    <source>
        <dbReference type="EMBL" id="CAF1645776.1"/>
    </source>
</evidence>
<accession>A0A816DZU7</accession>
<comment type="caution">
    <text evidence="8">The sequence shown here is derived from an EMBL/GenBank/DDBJ whole genome shotgun (WGS) entry which is preliminary data.</text>
</comment>
<evidence type="ECO:0000256" key="3">
    <source>
        <dbReference type="ARBA" id="ARBA00022989"/>
    </source>
</evidence>
<organism evidence="8 9">
    <name type="scientific">Adineta steineri</name>
    <dbReference type="NCBI Taxonomy" id="433720"/>
    <lineage>
        <taxon>Eukaryota</taxon>
        <taxon>Metazoa</taxon>
        <taxon>Spiralia</taxon>
        <taxon>Gnathifera</taxon>
        <taxon>Rotifera</taxon>
        <taxon>Eurotatoria</taxon>
        <taxon>Bdelloidea</taxon>
        <taxon>Adinetida</taxon>
        <taxon>Adinetidae</taxon>
        <taxon>Adineta</taxon>
    </lineage>
</organism>
<dbReference type="Proteomes" id="UP000663877">
    <property type="component" value="Unassembled WGS sequence"/>
</dbReference>
<proteinExistence type="predicted"/>
<dbReference type="Proteomes" id="UP000663832">
    <property type="component" value="Unassembled WGS sequence"/>
</dbReference>
<evidence type="ECO:0000256" key="4">
    <source>
        <dbReference type="ARBA" id="ARBA00023136"/>
    </source>
</evidence>
<reference evidence="8" key="1">
    <citation type="submission" date="2021-02" db="EMBL/GenBank/DDBJ databases">
        <authorList>
            <person name="Nowell W R."/>
        </authorList>
    </citation>
    <scope>NUCLEOTIDE SEQUENCE</scope>
</reference>
<feature type="transmembrane region" description="Helical" evidence="5">
    <location>
        <begin position="62"/>
        <end position="81"/>
    </location>
</feature>
<dbReference type="InterPro" id="IPR017452">
    <property type="entry name" value="GPCR_Rhodpsn_7TM"/>
</dbReference>
<dbReference type="OrthoDB" id="10032875at2759"/>
<dbReference type="AlphaFoldDB" id="A0A816DZU7"/>
<sequence length="335" mass="39545">MNLLSSKNSNISCLLDISWNRCPINSHHPIRIVCIIACIMHGIFWLQLVFCSSVRQTSMQWIYAYLITDIVLLFRFFLIYIVHTTSTDCASNIAWFLFICYFEAAVDNYLNLLEVYILLALNICRYIQIVYNRNVYQVHVKLLILTHFGIYVIPFLILSVQFIIGWAQLQKLHDELCSVTYVTIYIQIFNIIIAFILPIFLHITIICLSIRHVHLVSTLQQGRHHVSAREKYNRSLVIQFLVFYIIWLILWSPNIIAYQLSISGNVTCIVRLLNFIEILLDPIIIAALDVRFWKLWRNCWLSLKIKYTRHLHRQVRPVIVPHTIQRLVRQNETTL</sequence>
<feature type="domain" description="G-protein coupled receptors family 1 profile" evidence="6">
    <location>
        <begin position="40"/>
        <end position="285"/>
    </location>
</feature>
<gene>
    <name evidence="7" type="ORF">BJG266_LOCUS17798</name>
    <name evidence="8" type="ORF">QVE165_LOCUS60354</name>
</gene>
<feature type="transmembrane region" description="Helical" evidence="5">
    <location>
        <begin position="142"/>
        <end position="164"/>
    </location>
</feature>
<dbReference type="Gene3D" id="1.20.1070.10">
    <property type="entry name" value="Rhodopsin 7-helix transmembrane proteins"/>
    <property type="match status" value="1"/>
</dbReference>
<dbReference type="PROSITE" id="PS50262">
    <property type="entry name" value="G_PROTEIN_RECEP_F1_2"/>
    <property type="match status" value="1"/>
</dbReference>
<evidence type="ECO:0000313" key="9">
    <source>
        <dbReference type="Proteomes" id="UP000663832"/>
    </source>
</evidence>
<dbReference type="GO" id="GO:0016020">
    <property type="term" value="C:membrane"/>
    <property type="evidence" value="ECO:0007669"/>
    <property type="project" value="UniProtKB-SubCell"/>
</dbReference>
<evidence type="ECO:0000256" key="2">
    <source>
        <dbReference type="ARBA" id="ARBA00022692"/>
    </source>
</evidence>
<dbReference type="EMBL" id="CAJNOM010003450">
    <property type="protein sequence ID" value="CAF1645776.1"/>
    <property type="molecule type" value="Genomic_DNA"/>
</dbReference>
<feature type="transmembrane region" description="Helical" evidence="5">
    <location>
        <begin position="262"/>
        <end position="288"/>
    </location>
</feature>
<keyword evidence="3 5" id="KW-1133">Transmembrane helix</keyword>
<feature type="transmembrane region" description="Helical" evidence="5">
    <location>
        <begin position="93"/>
        <end position="121"/>
    </location>
</feature>
<keyword evidence="2 5" id="KW-0812">Transmembrane</keyword>
<protein>
    <recommendedName>
        <fullName evidence="6">G-protein coupled receptors family 1 profile domain-containing protein</fullName>
    </recommendedName>
</protein>
<feature type="transmembrane region" description="Helical" evidence="5">
    <location>
        <begin position="184"/>
        <end position="211"/>
    </location>
</feature>
<comment type="subcellular location">
    <subcellularLocation>
        <location evidence="1">Membrane</location>
    </subcellularLocation>
</comment>
<name>A0A816DZU7_9BILA</name>
<evidence type="ECO:0000256" key="1">
    <source>
        <dbReference type="ARBA" id="ARBA00004370"/>
    </source>
</evidence>
<evidence type="ECO:0000256" key="5">
    <source>
        <dbReference type="SAM" id="Phobius"/>
    </source>
</evidence>
<evidence type="ECO:0000313" key="7">
    <source>
        <dbReference type="EMBL" id="CAF1035981.1"/>
    </source>
</evidence>
<feature type="transmembrane region" description="Helical" evidence="5">
    <location>
        <begin position="30"/>
        <end position="50"/>
    </location>
</feature>
<evidence type="ECO:0000259" key="6">
    <source>
        <dbReference type="PROSITE" id="PS50262"/>
    </source>
</evidence>
<keyword evidence="4 5" id="KW-0472">Membrane</keyword>